<evidence type="ECO:0000313" key="1">
    <source>
        <dbReference type="EMBL" id="MDR7356334.1"/>
    </source>
</evidence>
<accession>A0ABU2BCG5</accession>
<dbReference type="RefSeq" id="WP_264269726.1">
    <property type="nucleotide sequence ID" value="NZ_BAAAWO010000001.1"/>
</dbReference>
<name>A0ABU2BCG5_9MICC</name>
<protein>
    <submittedName>
        <fullName evidence="1">Uncharacterized protein</fullName>
    </submittedName>
</protein>
<reference evidence="1 2" key="1">
    <citation type="submission" date="2023-07" db="EMBL/GenBank/DDBJ databases">
        <title>Sequencing the genomes of 1000 actinobacteria strains.</title>
        <authorList>
            <person name="Klenk H.-P."/>
        </authorList>
    </citation>
    <scope>NUCLEOTIDE SEQUENCE [LARGE SCALE GENOMIC DNA]</scope>
    <source>
        <strain evidence="1 2">DSM 20167</strain>
    </source>
</reference>
<keyword evidence="2" id="KW-1185">Reference proteome</keyword>
<evidence type="ECO:0000313" key="2">
    <source>
        <dbReference type="Proteomes" id="UP001183817"/>
    </source>
</evidence>
<sequence length="142" mass="14744">MTTLPTGLSFALGVPNINRSGLALQQEGTAGLWQSAKTTEYRQFKAMMISLERTTQAASGTPQADAGAGGPRAGALCSFDLADSGMSCAQAASFVQKLSGTRPGAGGVEIMGHGACEMPYPGLCGRCIMEDTGVTFRYELKQ</sequence>
<dbReference type="EMBL" id="JAVDYI010000001">
    <property type="protein sequence ID" value="MDR7356334.1"/>
    <property type="molecule type" value="Genomic_DNA"/>
</dbReference>
<proteinExistence type="predicted"/>
<dbReference type="Proteomes" id="UP001183817">
    <property type="component" value="Unassembled WGS sequence"/>
</dbReference>
<gene>
    <name evidence="1" type="ORF">J2S64_000025</name>
</gene>
<comment type="caution">
    <text evidence="1">The sequence shown here is derived from an EMBL/GenBank/DDBJ whole genome shotgun (WGS) entry which is preliminary data.</text>
</comment>
<organism evidence="1 2">
    <name type="scientific">Paeniglutamicibacter sulfureus</name>
    <dbReference type="NCBI Taxonomy" id="43666"/>
    <lineage>
        <taxon>Bacteria</taxon>
        <taxon>Bacillati</taxon>
        <taxon>Actinomycetota</taxon>
        <taxon>Actinomycetes</taxon>
        <taxon>Micrococcales</taxon>
        <taxon>Micrococcaceae</taxon>
        <taxon>Paeniglutamicibacter</taxon>
    </lineage>
</organism>